<sequence>MQNTEQNRWILLDMARAMGGYGYDEMWWADVFEPDELEYSAPDLYEKFVNSSDYDPAAHWFRRKEYGVGFESVTDESLLADAWHMRDDIVELASRRDVWLNIPDIDFVSRIRKLGVVVS</sequence>
<evidence type="ECO:0000313" key="1">
    <source>
        <dbReference type="EMBL" id="OSG84597.1"/>
    </source>
</evidence>
<dbReference type="AlphaFoldDB" id="A0A1X2YR09"/>
<gene>
    <name evidence="1" type="ORF">B0487_2084</name>
</gene>
<dbReference type="Proteomes" id="UP000193377">
    <property type="component" value="Unassembled WGS sequence"/>
</dbReference>
<organism evidence="1 2">
    <name type="scientific">Bifidobacterium adolescentis</name>
    <dbReference type="NCBI Taxonomy" id="1680"/>
    <lineage>
        <taxon>Bacteria</taxon>
        <taxon>Bacillati</taxon>
        <taxon>Actinomycetota</taxon>
        <taxon>Actinomycetes</taxon>
        <taxon>Bifidobacteriales</taxon>
        <taxon>Bifidobacteriaceae</taxon>
        <taxon>Bifidobacterium</taxon>
    </lineage>
</organism>
<comment type="caution">
    <text evidence="1">The sequence shown here is derived from an EMBL/GenBank/DDBJ whole genome shotgun (WGS) entry which is preliminary data.</text>
</comment>
<protein>
    <submittedName>
        <fullName evidence="1">Uncharacterized protein</fullName>
    </submittedName>
</protein>
<dbReference type="RefSeq" id="WP_085393522.1">
    <property type="nucleotide sequence ID" value="NZ_JAHOMQ010000004.1"/>
</dbReference>
<accession>A0A1X2YR09</accession>
<dbReference type="EMBL" id="LNKD01000008">
    <property type="protein sequence ID" value="OSG84597.1"/>
    <property type="molecule type" value="Genomic_DNA"/>
</dbReference>
<reference evidence="1 2" key="1">
    <citation type="journal article" date="2016" name="Sci. Rep.">
        <title>Evaluation of genetic diversity among strains of the human gut commensal Bifidobacterium adolescentis.</title>
        <authorList>
            <person name="Duranti S."/>
            <person name="Milani C."/>
            <person name="Lugli G.A."/>
            <person name="Mancabelli L."/>
            <person name="Turroni F."/>
            <person name="Ferrario C."/>
            <person name="Mangifesta M."/>
            <person name="Viappiani A."/>
            <person name="Sanchez B."/>
            <person name="Margolles A."/>
            <person name="van Sinderen D."/>
            <person name="Ventura M."/>
        </authorList>
    </citation>
    <scope>NUCLEOTIDE SEQUENCE [LARGE SCALE GENOMIC DNA]</scope>
    <source>
        <strain evidence="1 2">487B</strain>
    </source>
</reference>
<evidence type="ECO:0000313" key="2">
    <source>
        <dbReference type="Proteomes" id="UP000193377"/>
    </source>
</evidence>
<proteinExistence type="predicted"/>
<name>A0A1X2YR09_BIFAD</name>